<accession>A0ABD5ECP1</accession>
<dbReference type="EMBL" id="JAVRER010000058">
    <property type="protein sequence ID" value="MDT0418962.1"/>
    <property type="molecule type" value="Genomic_DNA"/>
</dbReference>
<dbReference type="RefSeq" id="WP_007823633.1">
    <property type="nucleotide sequence ID" value="NZ_JAVRER010000058.1"/>
</dbReference>
<evidence type="ECO:0000313" key="3">
    <source>
        <dbReference type="EMBL" id="MDT0418962.1"/>
    </source>
</evidence>
<evidence type="ECO:0000256" key="2">
    <source>
        <dbReference type="SAM" id="Phobius"/>
    </source>
</evidence>
<evidence type="ECO:0000256" key="1">
    <source>
        <dbReference type="SAM" id="MobiDB-lite"/>
    </source>
</evidence>
<keyword evidence="2" id="KW-1133">Transmembrane helix</keyword>
<feature type="region of interest" description="Disordered" evidence="1">
    <location>
        <begin position="1"/>
        <end position="37"/>
    </location>
</feature>
<protein>
    <submittedName>
        <fullName evidence="3">EamA/RhaT family transporter</fullName>
    </submittedName>
</protein>
<gene>
    <name evidence="3" type="ORF">RM574_26120</name>
</gene>
<dbReference type="CDD" id="cd22249">
    <property type="entry name" value="UDM1_RNF168_RNF169-like"/>
    <property type="match status" value="1"/>
</dbReference>
<keyword evidence="2" id="KW-0812">Transmembrane</keyword>
<feature type="transmembrane region" description="Helical" evidence="2">
    <location>
        <begin position="91"/>
        <end position="109"/>
    </location>
</feature>
<comment type="caution">
    <text evidence="3">The sequence shown here is derived from an EMBL/GenBank/DDBJ whole genome shotgun (WGS) entry which is preliminary data.</text>
</comment>
<dbReference type="Proteomes" id="UP001183607">
    <property type="component" value="Unassembled WGS sequence"/>
</dbReference>
<proteinExistence type="predicted"/>
<feature type="compositionally biased region" description="Pro residues" evidence="1">
    <location>
        <begin position="24"/>
        <end position="37"/>
    </location>
</feature>
<evidence type="ECO:0000313" key="4">
    <source>
        <dbReference type="Proteomes" id="UP001183607"/>
    </source>
</evidence>
<feature type="region of interest" description="Disordered" evidence="1">
    <location>
        <begin position="167"/>
        <end position="189"/>
    </location>
</feature>
<reference evidence="4" key="1">
    <citation type="submission" date="2023-07" db="EMBL/GenBank/DDBJ databases">
        <title>30 novel species of actinomycetes from the DSMZ collection.</title>
        <authorList>
            <person name="Nouioui I."/>
        </authorList>
    </citation>
    <scope>NUCLEOTIDE SEQUENCE [LARGE SCALE GENOMIC DNA]</scope>
    <source>
        <strain evidence="4">DSM 41982</strain>
    </source>
</reference>
<dbReference type="AlphaFoldDB" id="A0ABD5ECP1"/>
<sequence length="189" mass="20125">MTENAHETPGRPPSPREPAARTPAPAPGTPGEPGPLPEPLRFFGTTWLAHDGGYGARRAAVGLGSLLCAAAGAFVLKFAYEGIALADVGGLVNILLVVMFTLCTAMAFARTWQNFTRRPDPAAQQSVRGLLAIGFLGTLLAHAVRCLSEAPGESLVRREYEEARARYEKRRAKGGPKPGAKGRGKPKRR</sequence>
<feature type="transmembrane region" description="Helical" evidence="2">
    <location>
        <begin position="129"/>
        <end position="148"/>
    </location>
</feature>
<keyword evidence="2" id="KW-0472">Membrane</keyword>
<feature type="transmembrane region" description="Helical" evidence="2">
    <location>
        <begin position="59"/>
        <end position="79"/>
    </location>
</feature>
<name>A0ABD5ECP1_9ACTN</name>
<organism evidence="3 4">
    <name type="scientific">Streptomyces evansiae</name>
    <dbReference type="NCBI Taxonomy" id="3075535"/>
    <lineage>
        <taxon>Bacteria</taxon>
        <taxon>Bacillati</taxon>
        <taxon>Actinomycetota</taxon>
        <taxon>Actinomycetes</taxon>
        <taxon>Kitasatosporales</taxon>
        <taxon>Streptomycetaceae</taxon>
        <taxon>Streptomyces</taxon>
    </lineage>
</organism>